<comment type="caution">
    <text evidence="3">The sequence shown here is derived from an EMBL/GenBank/DDBJ whole genome shotgun (WGS) entry which is preliminary data.</text>
</comment>
<gene>
    <name evidence="3" type="ORF">LBV24_02810</name>
</gene>
<dbReference type="PROSITE" id="PS51257">
    <property type="entry name" value="PROKAR_LIPOPROTEIN"/>
    <property type="match status" value="1"/>
</dbReference>
<reference evidence="4" key="1">
    <citation type="submission" date="2023-07" db="EMBL/GenBank/DDBJ databases">
        <authorList>
            <person name="Yue Y."/>
        </authorList>
    </citation>
    <scope>NUCLEOTIDE SEQUENCE [LARGE SCALE GENOMIC DNA]</scope>
    <source>
        <strain evidence="4">2Y89</strain>
    </source>
</reference>
<protein>
    <submittedName>
        <fullName evidence="3">DUF4296 domain-containing protein</fullName>
    </submittedName>
</protein>
<accession>A0ABS7XYM6</accession>
<keyword evidence="4" id="KW-1185">Reference proteome</keyword>
<evidence type="ECO:0000313" key="4">
    <source>
        <dbReference type="Proteomes" id="UP001198402"/>
    </source>
</evidence>
<proteinExistence type="predicted"/>
<organism evidence="3 4">
    <name type="scientific">Winogradskyella vincentii</name>
    <dbReference type="NCBI Taxonomy" id="2877122"/>
    <lineage>
        <taxon>Bacteria</taxon>
        <taxon>Pseudomonadati</taxon>
        <taxon>Bacteroidota</taxon>
        <taxon>Flavobacteriia</taxon>
        <taxon>Flavobacteriales</taxon>
        <taxon>Flavobacteriaceae</taxon>
        <taxon>Winogradskyella</taxon>
    </lineage>
</organism>
<dbReference type="Pfam" id="PF14129">
    <property type="entry name" value="DUF4296"/>
    <property type="match status" value="1"/>
</dbReference>
<evidence type="ECO:0000256" key="1">
    <source>
        <dbReference type="SAM" id="MobiDB-lite"/>
    </source>
</evidence>
<dbReference type="EMBL" id="JAIUJS010000001">
    <property type="protein sequence ID" value="MCA0152130.1"/>
    <property type="molecule type" value="Genomic_DNA"/>
</dbReference>
<evidence type="ECO:0000259" key="2">
    <source>
        <dbReference type="Pfam" id="PF14129"/>
    </source>
</evidence>
<dbReference type="InterPro" id="IPR025381">
    <property type="entry name" value="DUF4296"/>
</dbReference>
<sequence length="150" mass="17445">MLKKTVVLILTMVIFLSCDNKDRPPKPSNLIPKEKMADILYDLYIINAAKGVNRKVLEKRNLVPENYVLTKYEIDSIQFAQSNNYYAFDTEDYASIVESVKSRLEGEKKEIEDLQKQEQVEAKRKRDSLKALNKEKREQKKVSKDSTSIK</sequence>
<dbReference type="RefSeq" id="WP_224477069.1">
    <property type="nucleotide sequence ID" value="NZ_JAIUJS010000001.1"/>
</dbReference>
<evidence type="ECO:0000313" key="3">
    <source>
        <dbReference type="EMBL" id="MCA0152130.1"/>
    </source>
</evidence>
<name>A0ABS7XYM6_9FLAO</name>
<feature type="domain" description="DUF4296" evidence="2">
    <location>
        <begin position="27"/>
        <end position="109"/>
    </location>
</feature>
<feature type="compositionally biased region" description="Basic and acidic residues" evidence="1">
    <location>
        <begin position="111"/>
        <end position="144"/>
    </location>
</feature>
<feature type="region of interest" description="Disordered" evidence="1">
    <location>
        <begin position="111"/>
        <end position="150"/>
    </location>
</feature>
<dbReference type="Proteomes" id="UP001198402">
    <property type="component" value="Unassembled WGS sequence"/>
</dbReference>